<dbReference type="EMBL" id="ML170194">
    <property type="protein sequence ID" value="TDL19733.1"/>
    <property type="molecule type" value="Genomic_DNA"/>
</dbReference>
<dbReference type="VEuPathDB" id="FungiDB:BD410DRAFT_874053"/>
<keyword evidence="2" id="KW-1185">Reference proteome</keyword>
<gene>
    <name evidence="1" type="ORF">BD410DRAFT_874053</name>
</gene>
<organism evidence="1 2">
    <name type="scientific">Rickenella mellea</name>
    <dbReference type="NCBI Taxonomy" id="50990"/>
    <lineage>
        <taxon>Eukaryota</taxon>
        <taxon>Fungi</taxon>
        <taxon>Dikarya</taxon>
        <taxon>Basidiomycota</taxon>
        <taxon>Agaricomycotina</taxon>
        <taxon>Agaricomycetes</taxon>
        <taxon>Hymenochaetales</taxon>
        <taxon>Rickenellaceae</taxon>
        <taxon>Rickenella</taxon>
    </lineage>
</organism>
<dbReference type="OrthoDB" id="2935770at2759"/>
<protein>
    <submittedName>
        <fullName evidence="1">Uncharacterized protein</fullName>
    </submittedName>
</protein>
<accession>A0A4Y7PWF5</accession>
<dbReference type="AlphaFoldDB" id="A0A4Y7PWF5"/>
<dbReference type="Proteomes" id="UP000294933">
    <property type="component" value="Unassembled WGS sequence"/>
</dbReference>
<name>A0A4Y7PWF5_9AGAM</name>
<reference evidence="1 2" key="1">
    <citation type="submission" date="2018-06" db="EMBL/GenBank/DDBJ databases">
        <title>A transcriptomic atlas of mushroom development highlights an independent origin of complex multicellularity.</title>
        <authorList>
            <consortium name="DOE Joint Genome Institute"/>
            <person name="Krizsan K."/>
            <person name="Almasi E."/>
            <person name="Merenyi Z."/>
            <person name="Sahu N."/>
            <person name="Viragh M."/>
            <person name="Koszo T."/>
            <person name="Mondo S."/>
            <person name="Kiss B."/>
            <person name="Balint B."/>
            <person name="Kues U."/>
            <person name="Barry K."/>
            <person name="Hegedus J.C."/>
            <person name="Henrissat B."/>
            <person name="Johnson J."/>
            <person name="Lipzen A."/>
            <person name="Ohm R."/>
            <person name="Nagy I."/>
            <person name="Pangilinan J."/>
            <person name="Yan J."/>
            <person name="Xiong Y."/>
            <person name="Grigoriev I.V."/>
            <person name="Hibbett D.S."/>
            <person name="Nagy L.G."/>
        </authorList>
    </citation>
    <scope>NUCLEOTIDE SEQUENCE [LARGE SCALE GENOMIC DNA]</scope>
    <source>
        <strain evidence="1 2">SZMC22713</strain>
    </source>
</reference>
<proteinExistence type="predicted"/>
<evidence type="ECO:0000313" key="1">
    <source>
        <dbReference type="EMBL" id="TDL19733.1"/>
    </source>
</evidence>
<evidence type="ECO:0000313" key="2">
    <source>
        <dbReference type="Proteomes" id="UP000294933"/>
    </source>
</evidence>
<sequence length="456" mass="51404">MSLNMPQAFISPLDELEDVAEQDEFPRYQPKSWRMNTKEVRIYAIKAAEGCRDPFVKKVAYHLGLSLALFLIEQAMRRAGGLDEETSSFHLLDCNGERVVLEVFYHTNKVTLTDVFNALGFLIAMTDTPAGCLENIKWLVYTIMTTTEEWMNTGGLRAARLLPTCTTIIFSIYHRPYYAVDLRQLQVQSSITPQVPATPIPMVSLGSGIPGRPGDYKEVNRQLRESDVRNYDPKLPDALESHRLSQARPLPQKLGHCSETLPLLSQSMPDRWGYVFGTTLALTYNTQINPLIQSSYMEMSAAKWEAWIAPPCDNCVFAIPHLNLTYIDFGKLVPCHPDMWLQAYGSGRKSALTDKRVICKNCPAAWCSQKHYESDLTDSYPHKCFDHAAELSFPRLLAERLSGSGKVVYGPYRPEVIGRPPRPRTAPPFPVQETSKIGPWPMSVGVPTNSSFFKFT</sequence>